<evidence type="ECO:0000256" key="1">
    <source>
        <dbReference type="SAM" id="Phobius"/>
    </source>
</evidence>
<organism evidence="2 3">
    <name type="scientific">Microthlaspi erraticum</name>
    <dbReference type="NCBI Taxonomy" id="1685480"/>
    <lineage>
        <taxon>Eukaryota</taxon>
        <taxon>Viridiplantae</taxon>
        <taxon>Streptophyta</taxon>
        <taxon>Embryophyta</taxon>
        <taxon>Tracheophyta</taxon>
        <taxon>Spermatophyta</taxon>
        <taxon>Magnoliopsida</taxon>
        <taxon>eudicotyledons</taxon>
        <taxon>Gunneridae</taxon>
        <taxon>Pentapetalae</taxon>
        <taxon>rosids</taxon>
        <taxon>malvids</taxon>
        <taxon>Brassicales</taxon>
        <taxon>Brassicaceae</taxon>
        <taxon>Coluteocarpeae</taxon>
        <taxon>Microthlaspi</taxon>
    </lineage>
</organism>
<name>A0A6D2KR23_9BRAS</name>
<dbReference type="OrthoDB" id="1026938at2759"/>
<protein>
    <recommendedName>
        <fullName evidence="4">PGG domain-containing protein</fullName>
    </recommendedName>
</protein>
<keyword evidence="1" id="KW-1133">Transmembrane helix</keyword>
<dbReference type="EMBL" id="CACVBM020001607">
    <property type="protein sequence ID" value="CAA7055578.1"/>
    <property type="molecule type" value="Genomic_DNA"/>
</dbReference>
<dbReference type="AlphaFoldDB" id="A0A6D2KR23"/>
<gene>
    <name evidence="2" type="ORF">MERR_LOCUS42814</name>
</gene>
<keyword evidence="1" id="KW-0472">Membrane</keyword>
<evidence type="ECO:0008006" key="4">
    <source>
        <dbReference type="Google" id="ProtNLM"/>
    </source>
</evidence>
<accession>A0A6D2KR23</accession>
<keyword evidence="3" id="KW-1185">Reference proteome</keyword>
<feature type="transmembrane region" description="Helical" evidence="1">
    <location>
        <begin position="27"/>
        <end position="44"/>
    </location>
</feature>
<feature type="transmembrane region" description="Helical" evidence="1">
    <location>
        <begin position="123"/>
        <end position="148"/>
    </location>
</feature>
<reference evidence="2" key="1">
    <citation type="submission" date="2020-01" db="EMBL/GenBank/DDBJ databases">
        <authorList>
            <person name="Mishra B."/>
        </authorList>
    </citation>
    <scope>NUCLEOTIDE SEQUENCE [LARGE SCALE GENOMIC DNA]</scope>
</reference>
<comment type="caution">
    <text evidence="2">The sequence shown here is derived from an EMBL/GenBank/DDBJ whole genome shotgun (WGS) entry which is preliminary data.</text>
</comment>
<feature type="transmembrane region" description="Helical" evidence="1">
    <location>
        <begin position="65"/>
        <end position="87"/>
    </location>
</feature>
<proteinExistence type="predicted"/>
<evidence type="ECO:0000313" key="3">
    <source>
        <dbReference type="Proteomes" id="UP000467841"/>
    </source>
</evidence>
<dbReference type="Proteomes" id="UP000467841">
    <property type="component" value="Unassembled WGS sequence"/>
</dbReference>
<keyword evidence="1" id="KW-0812">Transmembrane</keyword>
<evidence type="ECO:0000313" key="2">
    <source>
        <dbReference type="EMBL" id="CAA7055578.1"/>
    </source>
</evidence>
<sequence length="175" mass="19832">MGYTELSDTIVNESPSLLRTWWSNKNLQYDVAMSIIIIIINIAATVDMRTHNHKSPFDKDDPDKLMTLFIILYIISGIVSCIVWVMAIENVTLSGLASFYGRLSHISGFCMFFKLLSCISPHLPLLFGVPGLIWFVAALVAPCFPFIWKGLCQTVKELGDWWKYINQPQSLIDNV</sequence>